<gene>
    <name evidence="1" type="ORF">NQ318_018508</name>
</gene>
<protein>
    <submittedName>
        <fullName evidence="1">Uncharacterized protein</fullName>
    </submittedName>
</protein>
<sequence>MEQYNSTFKFSIADSFYAFFHCNLEGRGSNPGSDHFGTSMVFLICAYHCKVAPRQYGVMLTVPSESKGNGAWFCGVMRTVPSEQKESTVPRNISSRYFPAYLLYYSVDETTDVNGQNIPTVVVQNIQKKTVFGHSTKDTTTNVTYCDSLGHIGTGYGRTQTCWDETPELGLSDPEKNIVHITYYLFHLNDLVKPSVEHLISIGSRILLYFNINQASTSDLMGALKKIGTSKIRTTLKLRRRKILQRRKSLLMQQMFKRHASSILAAF</sequence>
<evidence type="ECO:0000313" key="2">
    <source>
        <dbReference type="Proteomes" id="UP001162162"/>
    </source>
</evidence>
<reference evidence="1" key="1">
    <citation type="journal article" date="2023" name="Insect Mol. Biol.">
        <title>Genome sequencing provides insights into the evolution of gene families encoding plant cell wall-degrading enzymes in longhorned beetles.</title>
        <authorList>
            <person name="Shin N.R."/>
            <person name="Okamura Y."/>
            <person name="Kirsch R."/>
            <person name="Pauchet Y."/>
        </authorList>
    </citation>
    <scope>NUCLEOTIDE SEQUENCE</scope>
    <source>
        <strain evidence="1">AMC_N1</strain>
    </source>
</reference>
<accession>A0AAV8ZGE1</accession>
<proteinExistence type="predicted"/>
<dbReference type="AlphaFoldDB" id="A0AAV8ZGE1"/>
<dbReference type="Proteomes" id="UP001162162">
    <property type="component" value="Unassembled WGS sequence"/>
</dbReference>
<organism evidence="1 2">
    <name type="scientific">Aromia moschata</name>
    <dbReference type="NCBI Taxonomy" id="1265417"/>
    <lineage>
        <taxon>Eukaryota</taxon>
        <taxon>Metazoa</taxon>
        <taxon>Ecdysozoa</taxon>
        <taxon>Arthropoda</taxon>
        <taxon>Hexapoda</taxon>
        <taxon>Insecta</taxon>
        <taxon>Pterygota</taxon>
        <taxon>Neoptera</taxon>
        <taxon>Endopterygota</taxon>
        <taxon>Coleoptera</taxon>
        <taxon>Polyphaga</taxon>
        <taxon>Cucujiformia</taxon>
        <taxon>Chrysomeloidea</taxon>
        <taxon>Cerambycidae</taxon>
        <taxon>Cerambycinae</taxon>
        <taxon>Callichromatini</taxon>
        <taxon>Aromia</taxon>
    </lineage>
</organism>
<evidence type="ECO:0000313" key="1">
    <source>
        <dbReference type="EMBL" id="KAJ8963045.1"/>
    </source>
</evidence>
<keyword evidence="2" id="KW-1185">Reference proteome</keyword>
<comment type="caution">
    <text evidence="1">The sequence shown here is derived from an EMBL/GenBank/DDBJ whole genome shotgun (WGS) entry which is preliminary data.</text>
</comment>
<dbReference type="EMBL" id="JAPWTK010000001">
    <property type="protein sequence ID" value="KAJ8963045.1"/>
    <property type="molecule type" value="Genomic_DNA"/>
</dbReference>
<name>A0AAV8ZGE1_9CUCU</name>